<evidence type="ECO:0000313" key="1">
    <source>
        <dbReference type="EMBL" id="MFD1461171.1"/>
    </source>
</evidence>
<dbReference type="EC" id="3.5.4.-" evidence="1"/>
<evidence type="ECO:0000313" key="2">
    <source>
        <dbReference type="Proteomes" id="UP001597340"/>
    </source>
</evidence>
<dbReference type="Pfam" id="PF02649">
    <property type="entry name" value="GCHY-1"/>
    <property type="match status" value="1"/>
</dbReference>
<dbReference type="Proteomes" id="UP001597340">
    <property type="component" value="Unassembled WGS sequence"/>
</dbReference>
<name>A0ABW4DDF1_9BACL</name>
<dbReference type="EMBL" id="JBHTNZ010000006">
    <property type="protein sequence ID" value="MFD1461171.1"/>
    <property type="molecule type" value="Genomic_DNA"/>
</dbReference>
<reference evidence="2" key="1">
    <citation type="journal article" date="2019" name="Int. J. Syst. Evol. Microbiol.">
        <title>The Global Catalogue of Microorganisms (GCM) 10K type strain sequencing project: providing services to taxonomists for standard genome sequencing and annotation.</title>
        <authorList>
            <consortium name="The Broad Institute Genomics Platform"/>
            <consortium name="The Broad Institute Genome Sequencing Center for Infectious Disease"/>
            <person name="Wu L."/>
            <person name="Ma J."/>
        </authorList>
    </citation>
    <scope>NUCLEOTIDE SEQUENCE [LARGE SCALE GENOMIC DNA]</scope>
    <source>
        <strain evidence="2">CCM 9147</strain>
    </source>
</reference>
<dbReference type="Gene3D" id="3.10.270.10">
    <property type="entry name" value="Urate Oxidase"/>
    <property type="match status" value="1"/>
</dbReference>
<comment type="caution">
    <text evidence="1">The sequence shown here is derived from an EMBL/GenBank/DDBJ whole genome shotgun (WGS) entry which is preliminary data.</text>
</comment>
<sequence length="62" mass="7062">MTDLQNRQEDYLFPIDHVGICKVQHPILVCSKMEPKTQTSVATITLTTSLPRETFSTRPEKS</sequence>
<organism evidence="1 2">
    <name type="scientific">Paenibacillus farraposensis</name>
    <dbReference type="NCBI Taxonomy" id="2807095"/>
    <lineage>
        <taxon>Bacteria</taxon>
        <taxon>Bacillati</taxon>
        <taxon>Bacillota</taxon>
        <taxon>Bacilli</taxon>
        <taxon>Bacillales</taxon>
        <taxon>Paenibacillaceae</taxon>
        <taxon>Paenibacillus</taxon>
    </lineage>
</organism>
<keyword evidence="2" id="KW-1185">Reference proteome</keyword>
<dbReference type="InterPro" id="IPR003801">
    <property type="entry name" value="GTP_cyclohydrolase_FolE2/MptA"/>
</dbReference>
<dbReference type="GO" id="GO:0016787">
    <property type="term" value="F:hydrolase activity"/>
    <property type="evidence" value="ECO:0007669"/>
    <property type="project" value="UniProtKB-KW"/>
</dbReference>
<accession>A0ABW4DDF1</accession>
<gene>
    <name evidence="1" type="ORF">ACFQ5D_06880</name>
</gene>
<proteinExistence type="predicted"/>
<keyword evidence="1" id="KW-0378">Hydrolase</keyword>
<protein>
    <submittedName>
        <fullName evidence="1">GTP cyclohydrolase, FolE2/MptA family</fullName>
        <ecNumber evidence="1">3.5.4.-</ecNumber>
    </submittedName>
</protein>
<dbReference type="RefSeq" id="WP_229526101.1">
    <property type="nucleotide sequence ID" value="NZ_JAFFQR010000112.1"/>
</dbReference>